<evidence type="ECO:0000313" key="4">
    <source>
        <dbReference type="Proteomes" id="UP001233172"/>
    </source>
</evidence>
<dbReference type="GO" id="GO:0008017">
    <property type="term" value="F:microtubule binding"/>
    <property type="evidence" value="ECO:0007669"/>
    <property type="project" value="InterPro"/>
</dbReference>
<dbReference type="GO" id="GO:0019900">
    <property type="term" value="F:kinase binding"/>
    <property type="evidence" value="ECO:0007669"/>
    <property type="project" value="InterPro"/>
</dbReference>
<proteinExistence type="predicted"/>
<dbReference type="Proteomes" id="UP001233172">
    <property type="component" value="Unassembled WGS sequence"/>
</dbReference>
<evidence type="ECO:0000256" key="2">
    <source>
        <dbReference type="SAM" id="MobiDB-lite"/>
    </source>
</evidence>
<name>A0AAD8BI72_BIOPF</name>
<feature type="coiled-coil region" evidence="1">
    <location>
        <begin position="338"/>
        <end position="399"/>
    </location>
</feature>
<feature type="compositionally biased region" description="Basic and acidic residues" evidence="2">
    <location>
        <begin position="19"/>
        <end position="31"/>
    </location>
</feature>
<reference evidence="3" key="2">
    <citation type="submission" date="2023-04" db="EMBL/GenBank/DDBJ databases">
        <authorList>
            <person name="Bu L."/>
            <person name="Lu L."/>
            <person name="Laidemitt M.R."/>
            <person name="Zhang S.M."/>
            <person name="Mutuku M."/>
            <person name="Mkoji G."/>
            <person name="Steinauer M."/>
            <person name="Loker E.S."/>
        </authorList>
    </citation>
    <scope>NUCLEOTIDE SEQUENCE</scope>
    <source>
        <strain evidence="3">KasaAsao</strain>
        <tissue evidence="3">Whole Snail</tissue>
    </source>
</reference>
<feature type="region of interest" description="Disordered" evidence="2">
    <location>
        <begin position="1"/>
        <end position="144"/>
    </location>
</feature>
<dbReference type="AlphaFoldDB" id="A0AAD8BI72"/>
<keyword evidence="4" id="KW-1185">Reference proteome</keyword>
<feature type="compositionally biased region" description="Basic and acidic residues" evidence="2">
    <location>
        <begin position="67"/>
        <end position="80"/>
    </location>
</feature>
<keyword evidence="1" id="KW-0175">Coiled coil</keyword>
<reference evidence="3" key="1">
    <citation type="journal article" date="2023" name="PLoS Negl. Trop. Dis.">
        <title>A genome sequence for Biomphalaria pfeifferi, the major vector snail for the human-infecting parasite Schistosoma mansoni.</title>
        <authorList>
            <person name="Bu L."/>
            <person name="Lu L."/>
            <person name="Laidemitt M.R."/>
            <person name="Zhang S.M."/>
            <person name="Mutuku M."/>
            <person name="Mkoji G."/>
            <person name="Steinauer M."/>
            <person name="Loker E.S."/>
        </authorList>
    </citation>
    <scope>NUCLEOTIDE SEQUENCE</scope>
    <source>
        <strain evidence="3">KasaAsao</strain>
    </source>
</reference>
<gene>
    <name evidence="3" type="ORF">Bpfe_016476</name>
</gene>
<dbReference type="PANTHER" id="PTHR18935:SF8">
    <property type="entry name" value="GOLGIN SUBFAMILY A MEMBER 4-LIKE ISOFORM X1"/>
    <property type="match status" value="1"/>
</dbReference>
<evidence type="ECO:0000313" key="3">
    <source>
        <dbReference type="EMBL" id="KAK0053985.1"/>
    </source>
</evidence>
<organism evidence="3 4">
    <name type="scientific">Biomphalaria pfeifferi</name>
    <name type="common">Bloodfluke planorb</name>
    <name type="synonym">Freshwater snail</name>
    <dbReference type="NCBI Taxonomy" id="112525"/>
    <lineage>
        <taxon>Eukaryota</taxon>
        <taxon>Metazoa</taxon>
        <taxon>Spiralia</taxon>
        <taxon>Lophotrochozoa</taxon>
        <taxon>Mollusca</taxon>
        <taxon>Gastropoda</taxon>
        <taxon>Heterobranchia</taxon>
        <taxon>Euthyneura</taxon>
        <taxon>Panpulmonata</taxon>
        <taxon>Hygrophila</taxon>
        <taxon>Lymnaeoidea</taxon>
        <taxon>Planorbidae</taxon>
        <taxon>Biomphalaria</taxon>
    </lineage>
</organism>
<dbReference type="EMBL" id="JASAOG010000081">
    <property type="protein sequence ID" value="KAK0053985.1"/>
    <property type="molecule type" value="Genomic_DNA"/>
</dbReference>
<accession>A0AAD8BI72</accession>
<feature type="coiled-coil region" evidence="1">
    <location>
        <begin position="287"/>
        <end position="314"/>
    </location>
</feature>
<sequence>MEIAVENSGQGHNLCAVKATEHTNPKGDQHKTCVKQRNQQICDAHTKPEMGSSRTLRSKSAGPARKLASDQSEKPGETKVLRNKKANDVTPKSQNGKDAPPPLASVESTRRRSNLPKGVKRSASLTSTVRAEARDDSKEKHKQISKMEIKCEQLERPMLSNTILCRDETEKVLETTEEEQRKLDKESTKISSNIPTRTKTSKVRRKLFQTSSSSTPEAGRHPTTVTPAISEIELDDNESDHSVENLRTVNLDLRDQVSKLRYQMEAHKGKLKHILWQKVLDIRKIRQLEQRKLMEALNDQREKLDRERSRDLESLRSQLTIKAESDQQKYARHKDTELNKLRMELASKENMLQRLLGDNRHARLKLNIDDRKSKLVYEIKALRRQKKELEDSLSSASSAERAFSDDIRRHSQSFELEISRVKRQAQFETNQLVSFSSLPIVCFRMSTYFHVSQ</sequence>
<comment type="caution">
    <text evidence="3">The sequence shown here is derived from an EMBL/GenBank/DDBJ whole genome shotgun (WGS) entry which is preliminary data.</text>
</comment>
<feature type="compositionally biased region" description="Basic residues" evidence="2">
    <location>
        <begin position="111"/>
        <end position="120"/>
    </location>
</feature>
<dbReference type="PANTHER" id="PTHR18935">
    <property type="entry name" value="GOLGIN SUBFAMILY A MEMBER 4-LIKE ISOFORM X1"/>
    <property type="match status" value="1"/>
</dbReference>
<evidence type="ECO:0000256" key="1">
    <source>
        <dbReference type="SAM" id="Coils"/>
    </source>
</evidence>
<feature type="region of interest" description="Disordered" evidence="2">
    <location>
        <begin position="196"/>
        <end position="223"/>
    </location>
</feature>
<dbReference type="InterPro" id="IPR024836">
    <property type="entry name" value="JAKMIP"/>
</dbReference>
<protein>
    <submittedName>
        <fullName evidence="3">Golgin subfamily B member 1-like isoform X6</fullName>
    </submittedName>
</protein>